<dbReference type="EMBL" id="CP002360">
    <property type="protein sequence ID" value="AEE97828.1"/>
    <property type="molecule type" value="Genomic_DNA"/>
</dbReference>
<keyword evidence="10" id="KW-1185">Reference proteome</keyword>
<dbReference type="InterPro" id="IPR000515">
    <property type="entry name" value="MetI-like"/>
</dbReference>
<accession>F3ZZ46</accession>
<evidence type="ECO:0000313" key="9">
    <source>
        <dbReference type="EMBL" id="AEE97828.1"/>
    </source>
</evidence>
<dbReference type="GO" id="GO:0055085">
    <property type="term" value="P:transmembrane transport"/>
    <property type="evidence" value="ECO:0007669"/>
    <property type="project" value="InterPro"/>
</dbReference>
<sequence>MTYTSTGYKIFKCINIILMIIVAVVMIFPYLNVLANAFNDGLDTAMGGITIFPRKPTLENFRVLLSDNSLTRAAVISVLRVLSGTVVALFVQFTAAYVFTKKDLWGRNGLLMFLIIPMFFNGGLIPQYLLYSKIGLLNNFLVYILPTAFSFYNMIIIRTYLNTIPDSLKESARLDGANEFVILARIILPLSMPIVATITLWTAVAHWNDWTTTLYFVTKTRLYTLQYILMQLLKESERIAKMMQEAQEMGLNVNNVQIRSTPEAIKAAQVVITTLPIIIVYPFLQKYFIKGVMIGAVKE</sequence>
<dbReference type="SUPFAM" id="SSF161098">
    <property type="entry name" value="MetI-like"/>
    <property type="match status" value="1"/>
</dbReference>
<feature type="transmembrane region" description="Helical" evidence="7">
    <location>
        <begin position="73"/>
        <end position="98"/>
    </location>
</feature>
<dbReference type="PROSITE" id="PS50928">
    <property type="entry name" value="ABC_TM1"/>
    <property type="match status" value="1"/>
</dbReference>
<dbReference type="GO" id="GO:0005886">
    <property type="term" value="C:plasma membrane"/>
    <property type="evidence" value="ECO:0007669"/>
    <property type="project" value="UniProtKB-SubCell"/>
</dbReference>
<keyword evidence="4 7" id="KW-0812">Transmembrane</keyword>
<feature type="transmembrane region" description="Helical" evidence="7">
    <location>
        <begin position="264"/>
        <end position="284"/>
    </location>
</feature>
<evidence type="ECO:0000256" key="6">
    <source>
        <dbReference type="ARBA" id="ARBA00023136"/>
    </source>
</evidence>
<dbReference type="Gene3D" id="1.10.3720.10">
    <property type="entry name" value="MetI-like"/>
    <property type="match status" value="1"/>
</dbReference>
<evidence type="ECO:0000256" key="2">
    <source>
        <dbReference type="ARBA" id="ARBA00022448"/>
    </source>
</evidence>
<dbReference type="CDD" id="cd06261">
    <property type="entry name" value="TM_PBP2"/>
    <property type="match status" value="1"/>
</dbReference>
<reference evidence="9 10" key="2">
    <citation type="journal article" date="2011" name="Stand. Genomic Sci.">
        <title>Complete genome sequence of Mahella australiensis type strain (50-1 BON).</title>
        <authorList>
            <person name="Sikorski J."/>
            <person name="Teshima H."/>
            <person name="Nolan M."/>
            <person name="Lucas S."/>
            <person name="Hammon N."/>
            <person name="Deshpande S."/>
            <person name="Cheng J.F."/>
            <person name="Pitluck S."/>
            <person name="Liolios K."/>
            <person name="Pagani I."/>
            <person name="Ivanova N."/>
            <person name="Huntemann M."/>
            <person name="Mavromatis K."/>
            <person name="Ovchinikova G."/>
            <person name="Pati A."/>
            <person name="Tapia R."/>
            <person name="Han C."/>
            <person name="Goodwin L."/>
            <person name="Chen A."/>
            <person name="Palaniappan K."/>
            <person name="Land M."/>
            <person name="Hauser L."/>
            <person name="Ngatchou-Djao O.D."/>
            <person name="Rohde M."/>
            <person name="Pukall R."/>
            <person name="Spring S."/>
            <person name="Abt B."/>
            <person name="Goker M."/>
            <person name="Detter J.C."/>
            <person name="Woyke T."/>
            <person name="Bristow J."/>
            <person name="Markowitz V."/>
            <person name="Hugenholtz P."/>
            <person name="Eisen J.A."/>
            <person name="Kyrpides N.C."/>
            <person name="Klenk H.P."/>
            <person name="Lapidus A."/>
        </authorList>
    </citation>
    <scope>NUCLEOTIDE SEQUENCE [LARGE SCALE GENOMIC DNA]</scope>
    <source>
        <strain evidence="10">DSM 15567 / CIP 107919 / 50-1 BON</strain>
    </source>
</reference>
<dbReference type="PANTHER" id="PTHR43744">
    <property type="entry name" value="ABC TRANSPORTER PERMEASE PROTEIN MG189-RELATED-RELATED"/>
    <property type="match status" value="1"/>
</dbReference>
<evidence type="ECO:0000259" key="8">
    <source>
        <dbReference type="PROSITE" id="PS50928"/>
    </source>
</evidence>
<keyword evidence="2 7" id="KW-0813">Transport</keyword>
<dbReference type="HOGENOM" id="CLU_016047_1_0_9"/>
<keyword evidence="3" id="KW-1003">Cell membrane</keyword>
<protein>
    <submittedName>
        <fullName evidence="9">Binding-protein-dependent transport systems inner membrane component</fullName>
    </submittedName>
</protein>
<evidence type="ECO:0000256" key="7">
    <source>
        <dbReference type="RuleBase" id="RU363032"/>
    </source>
</evidence>
<dbReference type="eggNOG" id="COG0395">
    <property type="taxonomic scope" value="Bacteria"/>
</dbReference>
<dbReference type="KEGG" id="mas:Mahau_2692"/>
<name>F3ZZ46_MAHA5</name>
<proteinExistence type="inferred from homology"/>
<dbReference type="Proteomes" id="UP000008457">
    <property type="component" value="Chromosome"/>
</dbReference>
<keyword evidence="6 7" id="KW-0472">Membrane</keyword>
<feature type="transmembrane region" description="Helical" evidence="7">
    <location>
        <begin position="182"/>
        <end position="204"/>
    </location>
</feature>
<dbReference type="RefSeq" id="WP_013782251.1">
    <property type="nucleotide sequence ID" value="NC_015520.1"/>
</dbReference>
<gene>
    <name evidence="9" type="ordered locus">Mahau_2692</name>
</gene>
<dbReference type="Pfam" id="PF00528">
    <property type="entry name" value="BPD_transp_1"/>
    <property type="match status" value="1"/>
</dbReference>
<comment type="similarity">
    <text evidence="7">Belongs to the binding-protein-dependent transport system permease family.</text>
</comment>
<evidence type="ECO:0000256" key="3">
    <source>
        <dbReference type="ARBA" id="ARBA00022475"/>
    </source>
</evidence>
<feature type="domain" description="ABC transmembrane type-1" evidence="8">
    <location>
        <begin position="74"/>
        <end position="284"/>
    </location>
</feature>
<evidence type="ECO:0000256" key="4">
    <source>
        <dbReference type="ARBA" id="ARBA00022692"/>
    </source>
</evidence>
<feature type="transmembrane region" description="Helical" evidence="7">
    <location>
        <begin position="110"/>
        <end position="129"/>
    </location>
</feature>
<reference evidence="10" key="1">
    <citation type="submission" date="2010-11" db="EMBL/GenBank/DDBJ databases">
        <title>The complete genome of Mahella australiensis DSM 15567.</title>
        <authorList>
            <consortium name="US DOE Joint Genome Institute (JGI-PGF)"/>
            <person name="Lucas S."/>
            <person name="Copeland A."/>
            <person name="Lapidus A."/>
            <person name="Bruce D."/>
            <person name="Goodwin L."/>
            <person name="Pitluck S."/>
            <person name="Kyrpides N."/>
            <person name="Mavromatis K."/>
            <person name="Pagani I."/>
            <person name="Ivanova N."/>
            <person name="Teshima H."/>
            <person name="Brettin T."/>
            <person name="Detter J.C."/>
            <person name="Han C."/>
            <person name="Tapia R."/>
            <person name="Land M."/>
            <person name="Hauser L."/>
            <person name="Markowitz V."/>
            <person name="Cheng J.-F."/>
            <person name="Hugenholtz P."/>
            <person name="Woyke T."/>
            <person name="Wu D."/>
            <person name="Spring S."/>
            <person name="Pukall R."/>
            <person name="Steenblock K."/>
            <person name="Schneider S."/>
            <person name="Klenk H.-P."/>
            <person name="Eisen J.A."/>
        </authorList>
    </citation>
    <scope>NUCLEOTIDE SEQUENCE [LARGE SCALE GENOMIC DNA]</scope>
    <source>
        <strain evidence="10">DSM 15567 / CIP 107919 / 50-1 BON</strain>
    </source>
</reference>
<organism evidence="9 10">
    <name type="scientific">Mahella australiensis (strain DSM 15567 / CIP 107919 / 50-1 BON)</name>
    <dbReference type="NCBI Taxonomy" id="697281"/>
    <lineage>
        <taxon>Bacteria</taxon>
        <taxon>Bacillati</taxon>
        <taxon>Bacillota</taxon>
        <taxon>Clostridia</taxon>
        <taxon>Thermoanaerobacterales</taxon>
        <taxon>Thermoanaerobacterales Family IV. Incertae Sedis</taxon>
        <taxon>Mahella</taxon>
    </lineage>
</organism>
<comment type="subcellular location">
    <subcellularLocation>
        <location evidence="1 7">Cell membrane</location>
        <topology evidence="1 7">Multi-pass membrane protein</topology>
    </subcellularLocation>
</comment>
<evidence type="ECO:0000313" key="10">
    <source>
        <dbReference type="Proteomes" id="UP000008457"/>
    </source>
</evidence>
<dbReference type="PANTHER" id="PTHR43744:SF9">
    <property type="entry name" value="POLYGALACTURONAN_RHAMNOGALACTURONAN TRANSPORT SYSTEM PERMEASE PROTEIN YTCP"/>
    <property type="match status" value="1"/>
</dbReference>
<dbReference type="STRING" id="697281.Mahau_2692"/>
<dbReference type="OrthoDB" id="157184at2"/>
<keyword evidence="5 7" id="KW-1133">Transmembrane helix</keyword>
<evidence type="ECO:0000256" key="5">
    <source>
        <dbReference type="ARBA" id="ARBA00022989"/>
    </source>
</evidence>
<feature type="transmembrane region" description="Helical" evidence="7">
    <location>
        <begin position="141"/>
        <end position="161"/>
    </location>
</feature>
<dbReference type="InterPro" id="IPR035906">
    <property type="entry name" value="MetI-like_sf"/>
</dbReference>
<evidence type="ECO:0000256" key="1">
    <source>
        <dbReference type="ARBA" id="ARBA00004651"/>
    </source>
</evidence>
<feature type="transmembrane region" description="Helical" evidence="7">
    <location>
        <begin position="12"/>
        <end position="31"/>
    </location>
</feature>
<dbReference type="AlphaFoldDB" id="F3ZZ46"/>